<dbReference type="NCBIfam" id="TIGR04056">
    <property type="entry name" value="OMP_RagA_SusC"/>
    <property type="match status" value="1"/>
</dbReference>
<dbReference type="InterPro" id="IPR023997">
    <property type="entry name" value="TonB-dep_OMP_SusC/RagA_CS"/>
</dbReference>
<dbReference type="NCBIfam" id="TIGR04057">
    <property type="entry name" value="SusC_RagA_signa"/>
    <property type="match status" value="1"/>
</dbReference>
<dbReference type="Gene3D" id="2.40.170.20">
    <property type="entry name" value="TonB-dependent receptor, beta-barrel domain"/>
    <property type="match status" value="1"/>
</dbReference>
<dbReference type="PROSITE" id="PS52016">
    <property type="entry name" value="TONB_DEPENDENT_REC_3"/>
    <property type="match status" value="1"/>
</dbReference>
<dbReference type="InterPro" id="IPR023996">
    <property type="entry name" value="TonB-dep_OMP_SusC/RagA"/>
</dbReference>
<dbReference type="SUPFAM" id="SSF49464">
    <property type="entry name" value="Carboxypeptidase regulatory domain-like"/>
    <property type="match status" value="1"/>
</dbReference>
<evidence type="ECO:0000313" key="9">
    <source>
        <dbReference type="EMBL" id="ERM80597.1"/>
    </source>
</evidence>
<gene>
    <name evidence="9" type="ORF">P872_12980</name>
</gene>
<comment type="similarity">
    <text evidence="7">Belongs to the TonB-dependent receptor family.</text>
</comment>
<keyword evidence="6 7" id="KW-0998">Cell outer membrane</keyword>
<evidence type="ECO:0000256" key="6">
    <source>
        <dbReference type="ARBA" id="ARBA00023237"/>
    </source>
</evidence>
<comment type="subcellular location">
    <subcellularLocation>
        <location evidence="1 7">Cell outer membrane</location>
        <topology evidence="1 7">Multi-pass membrane protein</topology>
    </subcellularLocation>
</comment>
<evidence type="ECO:0000256" key="2">
    <source>
        <dbReference type="ARBA" id="ARBA00022448"/>
    </source>
</evidence>
<dbReference type="Pfam" id="PF07715">
    <property type="entry name" value="Plug"/>
    <property type="match status" value="1"/>
</dbReference>
<keyword evidence="9" id="KW-0675">Receptor</keyword>
<keyword evidence="4 7" id="KW-0812">Transmembrane</keyword>
<dbReference type="GO" id="GO:0009279">
    <property type="term" value="C:cell outer membrane"/>
    <property type="evidence" value="ECO:0007669"/>
    <property type="project" value="UniProtKB-SubCell"/>
</dbReference>
<dbReference type="eggNOG" id="COG4771">
    <property type="taxonomic scope" value="Bacteria"/>
</dbReference>
<feature type="domain" description="TonB-dependent receptor plug" evidence="8">
    <location>
        <begin position="136"/>
        <end position="258"/>
    </location>
</feature>
<reference evidence="9 10" key="1">
    <citation type="journal article" date="2013" name="Genome Announc.">
        <title>Draft Genome Sequence of the Psychrophilic and Alkaliphilic Rhodonellum psychrophilum Strain GCM71T.</title>
        <authorList>
            <person name="Hauptmann A.L."/>
            <person name="Glaring M.A."/>
            <person name="Hallin P.F."/>
            <person name="Prieme A."/>
            <person name="Stougaard P."/>
        </authorList>
    </citation>
    <scope>NUCLEOTIDE SEQUENCE [LARGE SCALE GENOMIC DNA]</scope>
    <source>
        <strain evidence="9 10">GCM71</strain>
    </source>
</reference>
<dbReference type="InterPro" id="IPR012910">
    <property type="entry name" value="Plug_dom"/>
</dbReference>
<dbReference type="AlphaFoldDB" id="U5BXF8"/>
<evidence type="ECO:0000313" key="10">
    <source>
        <dbReference type="Proteomes" id="UP000016843"/>
    </source>
</evidence>
<keyword evidence="3 7" id="KW-1134">Transmembrane beta strand</keyword>
<dbReference type="InterPro" id="IPR036942">
    <property type="entry name" value="Beta-barrel_TonB_sf"/>
</dbReference>
<keyword evidence="2 7" id="KW-0813">Transport</keyword>
<evidence type="ECO:0000256" key="4">
    <source>
        <dbReference type="ARBA" id="ARBA00022692"/>
    </source>
</evidence>
<dbReference type="Gene3D" id="2.60.40.1120">
    <property type="entry name" value="Carboxypeptidase-like, regulatory domain"/>
    <property type="match status" value="1"/>
</dbReference>
<sequence length="1051" mass="115568">MGENKIKSFLTPKNHIMKRRFTNLVLFFTLFVLAIPVNAQQFTVKGKVTTQEDGGPLPGVSVLIRNTTTGTVSDIDGNFSLNLPTGNETLSFSFIGFETQNIAVGNRSTINVVMRQDISQLSEVVVTAFGIEQDKKALGYAAQSIGAEAISRTKQANLVNSLQGQVAGVQVTNSGGAPGQSARIIIRGINSLDPSADNQPLFVVDGVPVDNSTIESSGTPRGLTNRVADINPNDIESMSVLKGAAATALYGVRAANGAVIITTKKGKEGQVRVDFASSVGFDEINQYPGFQNKYGQGFSGVYDPNSFWPAWGAPISEVAQTVDGHRYQDNWRGAMQTGVQIDNSVSISGGSEKATFYGSFGRLDQEGVIPFSDWDRTTAKLSGQIKVSEKFNFAGSINFSNSGGKRVPHDRFMERLVYWSETTDINDYIKPDGTMVSVGSNTNPLYDARFATYEDDVNRVIGNISFNYSPADWVTFSYRLGNDFYSDSRTEITPGPKGIDGEQALSATGFLEETRINSRDLTSNFYVTLKKQFNDDWNTTLRFGNDVFERKFDRLTSRGENFVIPEFYNLSNTSQIFANQGKSIRRLVGFYGDLMVDYKNLLFLNITGRNDISSTLPKDNNSFFYPSVNLGYVFSESVSLPSWITFGKLRASWAQVGKDTNPHILGATYSSPNVFPLNGQVGFTRFSRFGDPMLRPEQTTSLEFGTQLAFFDNKIGLDVTYYKSNAKDQIIPVPVSDATGFSSYVTNAGEIQNDGIEIVLNATPIKRGDFRWDVTANLSMNNNEIKSIREGIDEIVLGSQFGYVGSTVTMKLVEGQAYGNIYGSSYQRYYANGTPEGLQVLDRNRPQIIGANGFPLRNANQLILGNAVPKWFGGLRNQFSYKSFDLSMLIDFRTNVEQYNQFDNFLSAFGIAKYTENREESIVFDGVLADGSANNQEVWLGQGVGPDGRNYGAGFYRNTYRGVSENFVQDASFIKLRNITLAYNLSPDLLEKTPFRTARFSVAANNIILYTPWDGFDPESFSAGAGGNAIGFTGLGFPGVQSVFFTLNLGL</sequence>
<comment type="caution">
    <text evidence="9">The sequence shown here is derived from an EMBL/GenBank/DDBJ whole genome shotgun (WGS) entry which is preliminary data.</text>
</comment>
<evidence type="ECO:0000256" key="7">
    <source>
        <dbReference type="PROSITE-ProRule" id="PRU01360"/>
    </source>
</evidence>
<name>U5BXF8_9BACT</name>
<dbReference type="InterPro" id="IPR039426">
    <property type="entry name" value="TonB-dep_rcpt-like"/>
</dbReference>
<evidence type="ECO:0000256" key="3">
    <source>
        <dbReference type="ARBA" id="ARBA00022452"/>
    </source>
</evidence>
<dbReference type="InterPro" id="IPR037066">
    <property type="entry name" value="Plug_dom_sf"/>
</dbReference>
<dbReference type="PATRIC" id="fig|1123057.7.peg.4566"/>
<dbReference type="Proteomes" id="UP000016843">
    <property type="component" value="Unassembled WGS sequence"/>
</dbReference>
<keyword evidence="5 7" id="KW-0472">Membrane</keyword>
<organism evidence="9 10">
    <name type="scientific">Rhodonellum psychrophilum GCM71 = DSM 17998</name>
    <dbReference type="NCBI Taxonomy" id="1123057"/>
    <lineage>
        <taxon>Bacteria</taxon>
        <taxon>Pseudomonadati</taxon>
        <taxon>Bacteroidota</taxon>
        <taxon>Cytophagia</taxon>
        <taxon>Cytophagales</taxon>
        <taxon>Cytophagaceae</taxon>
        <taxon>Rhodonellum</taxon>
    </lineage>
</organism>
<proteinExistence type="inferred from homology"/>
<protein>
    <submittedName>
        <fullName evidence="9">TonB-denpendent receptor</fullName>
    </submittedName>
</protein>
<evidence type="ECO:0000259" key="8">
    <source>
        <dbReference type="Pfam" id="PF07715"/>
    </source>
</evidence>
<dbReference type="EMBL" id="AWXR01000088">
    <property type="protein sequence ID" value="ERM80597.1"/>
    <property type="molecule type" value="Genomic_DNA"/>
</dbReference>
<dbReference type="FunFam" id="2.60.40.1120:FF:000003">
    <property type="entry name" value="Outer membrane protein Omp121"/>
    <property type="match status" value="1"/>
</dbReference>
<dbReference type="SUPFAM" id="SSF56935">
    <property type="entry name" value="Porins"/>
    <property type="match status" value="1"/>
</dbReference>
<accession>U5BXF8</accession>
<dbReference type="InterPro" id="IPR008969">
    <property type="entry name" value="CarboxyPept-like_regulatory"/>
</dbReference>
<evidence type="ECO:0000256" key="5">
    <source>
        <dbReference type="ARBA" id="ARBA00023136"/>
    </source>
</evidence>
<keyword evidence="10" id="KW-1185">Reference proteome</keyword>
<dbReference type="Gene3D" id="2.170.130.10">
    <property type="entry name" value="TonB-dependent receptor, plug domain"/>
    <property type="match status" value="1"/>
</dbReference>
<evidence type="ECO:0000256" key="1">
    <source>
        <dbReference type="ARBA" id="ARBA00004571"/>
    </source>
</evidence>
<dbReference type="Pfam" id="PF13715">
    <property type="entry name" value="CarbopepD_reg_2"/>
    <property type="match status" value="1"/>
</dbReference>